<protein>
    <submittedName>
        <fullName evidence="1">Uncharacterized protein</fullName>
    </submittedName>
</protein>
<proteinExistence type="predicted"/>
<dbReference type="EMBL" id="JAFFZE010000004">
    <property type="protein sequence ID" value="MCT2582134.1"/>
    <property type="molecule type" value="Genomic_DNA"/>
</dbReference>
<sequence length="212" mass="23025">MPVAARPVDDPLTWLDAERSTALLAIELAVRWGLDELAWELAAVVAPYFDHRGLYEEWRHGHRLALDAVREHGNVRGEAELLRGLAQVTIYRDELDRASAYPVHARTLFERLGDRRGEGLAVAGMATIGQIRAAAGTLAGTGVLERAAAVFHRNGDRTDEAARWQTLGDVATARGDHALARHHHDRSTRLLLSACAGSDAADVSPALHGRVG</sequence>
<evidence type="ECO:0000313" key="1">
    <source>
        <dbReference type="EMBL" id="MCT2582134.1"/>
    </source>
</evidence>
<dbReference type="Gene3D" id="1.25.40.10">
    <property type="entry name" value="Tetratricopeptide repeat domain"/>
    <property type="match status" value="1"/>
</dbReference>
<dbReference type="InterPro" id="IPR011990">
    <property type="entry name" value="TPR-like_helical_dom_sf"/>
</dbReference>
<dbReference type="Proteomes" id="UP001156441">
    <property type="component" value="Unassembled WGS sequence"/>
</dbReference>
<keyword evidence="2" id="KW-1185">Reference proteome</keyword>
<gene>
    <name evidence="1" type="ORF">JT362_03215</name>
</gene>
<dbReference type="RefSeq" id="WP_260189484.1">
    <property type="nucleotide sequence ID" value="NZ_JAFFZE010000004.1"/>
</dbReference>
<organism evidence="1 2">
    <name type="scientific">Actinophytocola gossypii</name>
    <dbReference type="NCBI Taxonomy" id="2812003"/>
    <lineage>
        <taxon>Bacteria</taxon>
        <taxon>Bacillati</taxon>
        <taxon>Actinomycetota</taxon>
        <taxon>Actinomycetes</taxon>
        <taxon>Pseudonocardiales</taxon>
        <taxon>Pseudonocardiaceae</taxon>
    </lineage>
</organism>
<name>A0ABT2J2Q1_9PSEU</name>
<reference evidence="1 2" key="1">
    <citation type="submission" date="2021-02" db="EMBL/GenBank/DDBJ databases">
        <title>Actinophytocola xerophila sp. nov., isolated from soil of cotton cropping field.</title>
        <authorList>
            <person name="Huang R."/>
            <person name="Chen X."/>
            <person name="Ge X."/>
            <person name="Liu W."/>
        </authorList>
    </citation>
    <scope>NUCLEOTIDE SEQUENCE [LARGE SCALE GENOMIC DNA]</scope>
    <source>
        <strain evidence="1 2">S1-96</strain>
    </source>
</reference>
<comment type="caution">
    <text evidence="1">The sequence shown here is derived from an EMBL/GenBank/DDBJ whole genome shotgun (WGS) entry which is preliminary data.</text>
</comment>
<evidence type="ECO:0000313" key="2">
    <source>
        <dbReference type="Proteomes" id="UP001156441"/>
    </source>
</evidence>
<accession>A0ABT2J2Q1</accession>